<dbReference type="Proteomes" id="UP001642260">
    <property type="component" value="Unassembled WGS sequence"/>
</dbReference>
<keyword evidence="5" id="KW-0472">Membrane</keyword>
<protein>
    <recommendedName>
        <fullName evidence="6">Wall-associated receptor kinase galacturonan-binding domain-containing protein</fullName>
    </recommendedName>
</protein>
<dbReference type="GO" id="GO:0016020">
    <property type="term" value="C:membrane"/>
    <property type="evidence" value="ECO:0007669"/>
    <property type="project" value="UniProtKB-SubCell"/>
</dbReference>
<evidence type="ECO:0000313" key="8">
    <source>
        <dbReference type="Proteomes" id="UP001642260"/>
    </source>
</evidence>
<reference evidence="7 8" key="1">
    <citation type="submission" date="2022-03" db="EMBL/GenBank/DDBJ databases">
        <authorList>
            <person name="Macdonald S."/>
            <person name="Ahmed S."/>
            <person name="Newling K."/>
        </authorList>
    </citation>
    <scope>NUCLEOTIDE SEQUENCE [LARGE SCALE GENOMIC DNA]</scope>
</reference>
<evidence type="ECO:0000256" key="1">
    <source>
        <dbReference type="ARBA" id="ARBA00004167"/>
    </source>
</evidence>
<dbReference type="PANTHER" id="PTHR33138:SF11">
    <property type="entry name" value="KINASE-LIKE PROTEIN"/>
    <property type="match status" value="1"/>
</dbReference>
<evidence type="ECO:0000259" key="6">
    <source>
        <dbReference type="Pfam" id="PF13947"/>
    </source>
</evidence>
<evidence type="ECO:0000256" key="4">
    <source>
        <dbReference type="ARBA" id="ARBA00022989"/>
    </source>
</evidence>
<organism evidence="7 8">
    <name type="scientific">Eruca vesicaria subsp. sativa</name>
    <name type="common">Garden rocket</name>
    <name type="synonym">Eruca sativa</name>
    <dbReference type="NCBI Taxonomy" id="29727"/>
    <lineage>
        <taxon>Eukaryota</taxon>
        <taxon>Viridiplantae</taxon>
        <taxon>Streptophyta</taxon>
        <taxon>Embryophyta</taxon>
        <taxon>Tracheophyta</taxon>
        <taxon>Spermatophyta</taxon>
        <taxon>Magnoliopsida</taxon>
        <taxon>eudicotyledons</taxon>
        <taxon>Gunneridae</taxon>
        <taxon>Pentapetalae</taxon>
        <taxon>rosids</taxon>
        <taxon>malvids</taxon>
        <taxon>Brassicales</taxon>
        <taxon>Brassicaceae</taxon>
        <taxon>Brassiceae</taxon>
        <taxon>Eruca</taxon>
    </lineage>
</organism>
<proteinExistence type="predicted"/>
<dbReference type="EMBL" id="CAKOAT010241820">
    <property type="protein sequence ID" value="CAH8358059.1"/>
    <property type="molecule type" value="Genomic_DNA"/>
</dbReference>
<name>A0ABC8KH57_ERUVS</name>
<comment type="caution">
    <text evidence="7">The sequence shown here is derived from an EMBL/GenBank/DDBJ whole genome shotgun (WGS) entry which is preliminary data.</text>
</comment>
<dbReference type="PANTHER" id="PTHR33138">
    <property type="entry name" value="OS01G0690200 PROTEIN"/>
    <property type="match status" value="1"/>
</dbReference>
<feature type="domain" description="Wall-associated receptor kinase galacturonan-binding" evidence="6">
    <location>
        <begin position="42"/>
        <end position="98"/>
    </location>
</feature>
<keyword evidence="3" id="KW-0732">Signal</keyword>
<keyword evidence="4" id="KW-1133">Transmembrane helix</keyword>
<dbReference type="Pfam" id="PF13947">
    <property type="entry name" value="GUB_WAK_bind"/>
    <property type="match status" value="1"/>
</dbReference>
<keyword evidence="8" id="KW-1185">Reference proteome</keyword>
<evidence type="ECO:0000256" key="3">
    <source>
        <dbReference type="ARBA" id="ARBA00022729"/>
    </source>
</evidence>
<gene>
    <name evidence="7" type="ORF">ERUC_LOCUS23815</name>
</gene>
<sequence length="132" mass="15351">MINLYQSLTKSWYYATIWVLFVTHSFVLSADENHKKSAPLFECANQRELGYPFWIPGRKECGHPDFKLDCSGDFAELSISSVKFQILEIKLDNIRLSMKDYHNNICPRDPKNVQINQDVLPFSFDTIPSMQN</sequence>
<dbReference type="InterPro" id="IPR025287">
    <property type="entry name" value="WAK_GUB"/>
</dbReference>
<keyword evidence="2" id="KW-0812">Transmembrane</keyword>
<evidence type="ECO:0000313" key="7">
    <source>
        <dbReference type="EMBL" id="CAH8358059.1"/>
    </source>
</evidence>
<evidence type="ECO:0000256" key="2">
    <source>
        <dbReference type="ARBA" id="ARBA00022692"/>
    </source>
</evidence>
<dbReference type="AlphaFoldDB" id="A0ABC8KH57"/>
<accession>A0ABC8KH57</accession>
<evidence type="ECO:0000256" key="5">
    <source>
        <dbReference type="ARBA" id="ARBA00023136"/>
    </source>
</evidence>
<comment type="subcellular location">
    <subcellularLocation>
        <location evidence="1">Membrane</location>
        <topology evidence="1">Single-pass membrane protein</topology>
    </subcellularLocation>
</comment>